<dbReference type="Gene3D" id="1.25.40.10">
    <property type="entry name" value="Tetratricopeptide repeat domain"/>
    <property type="match status" value="1"/>
</dbReference>
<reference evidence="2 3" key="1">
    <citation type="submission" date="2022-11" db="EMBL/GenBank/DDBJ databases">
        <title>Minimal conservation of predation-associated metabolite biosynthetic gene clusters underscores biosynthetic potential of Myxococcota including descriptions for ten novel species: Archangium lansinium sp. nov., Myxococcus landrumus sp. nov., Nannocystis bai.</title>
        <authorList>
            <person name="Ahearne A."/>
            <person name="Stevens C."/>
            <person name="Dowd S."/>
        </authorList>
    </citation>
    <scope>NUCLEOTIDE SEQUENCE [LARGE SCALE GENOMIC DNA]</scope>
    <source>
        <strain evidence="2 3">RJM3</strain>
    </source>
</reference>
<protein>
    <submittedName>
        <fullName evidence="2">Tetratricopeptide repeat protein</fullName>
    </submittedName>
</protein>
<organism evidence="2 3">
    <name type="scientific">Polyangium mundeleinium</name>
    <dbReference type="NCBI Taxonomy" id="2995306"/>
    <lineage>
        <taxon>Bacteria</taxon>
        <taxon>Pseudomonadati</taxon>
        <taxon>Myxococcota</taxon>
        <taxon>Polyangia</taxon>
        <taxon>Polyangiales</taxon>
        <taxon>Polyangiaceae</taxon>
        <taxon>Polyangium</taxon>
    </lineage>
</organism>
<dbReference type="EMBL" id="JAQNDO010000001">
    <property type="protein sequence ID" value="MDC0744758.1"/>
    <property type="molecule type" value="Genomic_DNA"/>
</dbReference>
<sequence length="258" mass="27189">MSKNQFRSACPLLEESHRLDPAVASKFVLAKCYYRMDRHARAFELLEDIQKTAKDPADVKLARDIAAGITPTIGKLTVSLPPPSMRPEGLELHLDGARLNTSEHGSAPVTKVLDLGEHIVLATAPHKVPWRQSFLVTAYDKPITIQVPPLVDEMPPPAPVPQAKTSPWVLPLATLGVLGLAAGTGVGLVGLENEPQRAGLFVPMGGSLVLGGVAMAGAFALWRATSTPTNASTTAGVPLQFVPVVGPGSTFGALRGSF</sequence>
<comment type="caution">
    <text evidence="2">The sequence shown here is derived from an EMBL/GenBank/DDBJ whole genome shotgun (WGS) entry which is preliminary data.</text>
</comment>
<accession>A0ABT5ESG3</accession>
<evidence type="ECO:0000256" key="1">
    <source>
        <dbReference type="SAM" id="Phobius"/>
    </source>
</evidence>
<keyword evidence="3" id="KW-1185">Reference proteome</keyword>
<dbReference type="Proteomes" id="UP001221411">
    <property type="component" value="Unassembled WGS sequence"/>
</dbReference>
<keyword evidence="1" id="KW-0812">Transmembrane</keyword>
<keyword evidence="1" id="KW-1133">Transmembrane helix</keyword>
<feature type="transmembrane region" description="Helical" evidence="1">
    <location>
        <begin position="168"/>
        <end position="191"/>
    </location>
</feature>
<dbReference type="RefSeq" id="WP_271921626.1">
    <property type="nucleotide sequence ID" value="NZ_JAQNDO010000001.1"/>
</dbReference>
<keyword evidence="1" id="KW-0472">Membrane</keyword>
<dbReference type="InterPro" id="IPR011990">
    <property type="entry name" value="TPR-like_helical_dom_sf"/>
</dbReference>
<name>A0ABT5ESG3_9BACT</name>
<proteinExistence type="predicted"/>
<evidence type="ECO:0000313" key="3">
    <source>
        <dbReference type="Proteomes" id="UP001221411"/>
    </source>
</evidence>
<gene>
    <name evidence="2" type="ORF">POL67_25730</name>
</gene>
<feature type="transmembrane region" description="Helical" evidence="1">
    <location>
        <begin position="198"/>
        <end position="222"/>
    </location>
</feature>
<evidence type="ECO:0000313" key="2">
    <source>
        <dbReference type="EMBL" id="MDC0744758.1"/>
    </source>
</evidence>